<evidence type="ECO:0000256" key="9">
    <source>
        <dbReference type="ARBA" id="ARBA00023012"/>
    </source>
</evidence>
<proteinExistence type="predicted"/>
<reference evidence="14" key="1">
    <citation type="submission" date="2021-03" db="EMBL/GenBank/DDBJ databases">
        <title>Proteiniclasticum marinus sp. nov., isolated from tidal flat sediment.</title>
        <authorList>
            <person name="Namirimu T."/>
            <person name="Yang J.-A."/>
            <person name="Yang S.-H."/>
            <person name="Kim Y.-J."/>
            <person name="Kwon K.K."/>
        </authorList>
    </citation>
    <scope>NUCLEOTIDE SEQUENCE</scope>
    <source>
        <strain evidence="14">SCR006</strain>
    </source>
</reference>
<dbReference type="Pfam" id="PF00512">
    <property type="entry name" value="HisKA"/>
    <property type="match status" value="1"/>
</dbReference>
<evidence type="ECO:0000259" key="13">
    <source>
        <dbReference type="PROSITE" id="PS50885"/>
    </source>
</evidence>
<dbReference type="SUPFAM" id="SSF158472">
    <property type="entry name" value="HAMP domain-like"/>
    <property type="match status" value="1"/>
</dbReference>
<evidence type="ECO:0000256" key="2">
    <source>
        <dbReference type="ARBA" id="ARBA00004370"/>
    </source>
</evidence>
<evidence type="ECO:0000256" key="4">
    <source>
        <dbReference type="ARBA" id="ARBA00022553"/>
    </source>
</evidence>
<dbReference type="FunFam" id="1.10.287.130:FF:000001">
    <property type="entry name" value="Two-component sensor histidine kinase"/>
    <property type="match status" value="1"/>
</dbReference>
<dbReference type="InterPro" id="IPR005467">
    <property type="entry name" value="His_kinase_dom"/>
</dbReference>
<keyword evidence="10 11" id="KW-0472">Membrane</keyword>
<dbReference type="GO" id="GO:0016020">
    <property type="term" value="C:membrane"/>
    <property type="evidence" value="ECO:0007669"/>
    <property type="project" value="UniProtKB-SubCell"/>
</dbReference>
<dbReference type="Gene3D" id="3.30.565.10">
    <property type="entry name" value="Histidine kinase-like ATPase, C-terminal domain"/>
    <property type="match status" value="1"/>
</dbReference>
<dbReference type="GO" id="GO:0000155">
    <property type="term" value="F:phosphorelay sensor kinase activity"/>
    <property type="evidence" value="ECO:0007669"/>
    <property type="project" value="InterPro"/>
</dbReference>
<dbReference type="PANTHER" id="PTHR42878">
    <property type="entry name" value="TWO-COMPONENT HISTIDINE KINASE"/>
    <property type="match status" value="1"/>
</dbReference>
<dbReference type="RefSeq" id="WP_207597948.1">
    <property type="nucleotide sequence ID" value="NZ_JAFNJU010000001.1"/>
</dbReference>
<dbReference type="SMART" id="SM00388">
    <property type="entry name" value="HisKA"/>
    <property type="match status" value="1"/>
</dbReference>
<evidence type="ECO:0000256" key="7">
    <source>
        <dbReference type="ARBA" id="ARBA00022777"/>
    </source>
</evidence>
<dbReference type="PANTHER" id="PTHR42878:SF7">
    <property type="entry name" value="SENSOR HISTIDINE KINASE GLRK"/>
    <property type="match status" value="1"/>
</dbReference>
<dbReference type="CDD" id="cd00075">
    <property type="entry name" value="HATPase"/>
    <property type="match status" value="1"/>
</dbReference>
<dbReference type="SMART" id="SM00387">
    <property type="entry name" value="HATPase_c"/>
    <property type="match status" value="1"/>
</dbReference>
<feature type="domain" description="Histidine kinase" evidence="12">
    <location>
        <begin position="276"/>
        <end position="492"/>
    </location>
</feature>
<protein>
    <recommendedName>
        <fullName evidence="3">histidine kinase</fullName>
        <ecNumber evidence="3">2.7.13.3</ecNumber>
    </recommendedName>
</protein>
<keyword evidence="15" id="KW-1185">Reference proteome</keyword>
<dbReference type="InterPro" id="IPR003594">
    <property type="entry name" value="HATPase_dom"/>
</dbReference>
<keyword evidence="8" id="KW-0067">ATP-binding</keyword>
<dbReference type="CDD" id="cd00082">
    <property type="entry name" value="HisKA"/>
    <property type="match status" value="1"/>
</dbReference>
<evidence type="ECO:0000313" key="15">
    <source>
        <dbReference type="Proteomes" id="UP000664218"/>
    </source>
</evidence>
<organism evidence="14 15">
    <name type="scientific">Proteiniclasticum aestuarii</name>
    <dbReference type="NCBI Taxonomy" id="2817862"/>
    <lineage>
        <taxon>Bacteria</taxon>
        <taxon>Bacillati</taxon>
        <taxon>Bacillota</taxon>
        <taxon>Clostridia</taxon>
        <taxon>Eubacteriales</taxon>
        <taxon>Clostridiaceae</taxon>
        <taxon>Proteiniclasticum</taxon>
    </lineage>
</organism>
<keyword evidence="11" id="KW-1133">Transmembrane helix</keyword>
<dbReference type="EC" id="2.7.13.3" evidence="3"/>
<evidence type="ECO:0000256" key="3">
    <source>
        <dbReference type="ARBA" id="ARBA00012438"/>
    </source>
</evidence>
<dbReference type="InterPro" id="IPR036890">
    <property type="entry name" value="HATPase_C_sf"/>
</dbReference>
<evidence type="ECO:0000313" key="14">
    <source>
        <dbReference type="EMBL" id="MBO1263423.1"/>
    </source>
</evidence>
<comment type="caution">
    <text evidence="14">The sequence shown here is derived from an EMBL/GenBank/DDBJ whole genome shotgun (WGS) entry which is preliminary data.</text>
</comment>
<dbReference type="Pfam" id="PF02518">
    <property type="entry name" value="HATPase_c"/>
    <property type="match status" value="1"/>
</dbReference>
<comment type="subcellular location">
    <subcellularLocation>
        <location evidence="2">Membrane</location>
    </subcellularLocation>
</comment>
<dbReference type="GO" id="GO:0007234">
    <property type="term" value="P:osmosensory signaling via phosphorelay pathway"/>
    <property type="evidence" value="ECO:0007669"/>
    <property type="project" value="TreeGrafter"/>
</dbReference>
<dbReference type="GO" id="GO:0030295">
    <property type="term" value="F:protein kinase activator activity"/>
    <property type="evidence" value="ECO:0007669"/>
    <property type="project" value="TreeGrafter"/>
</dbReference>
<keyword evidence="6" id="KW-0547">Nucleotide-binding</keyword>
<evidence type="ECO:0000256" key="10">
    <source>
        <dbReference type="ARBA" id="ARBA00023136"/>
    </source>
</evidence>
<feature type="transmembrane region" description="Helical" evidence="11">
    <location>
        <begin position="188"/>
        <end position="208"/>
    </location>
</feature>
<keyword evidence="11" id="KW-0812">Transmembrane</keyword>
<dbReference type="AlphaFoldDB" id="A0A939H9U0"/>
<dbReference type="EMBL" id="JAFNJU010000001">
    <property type="protein sequence ID" value="MBO1263423.1"/>
    <property type="molecule type" value="Genomic_DNA"/>
</dbReference>
<dbReference type="PROSITE" id="PS50885">
    <property type="entry name" value="HAMP"/>
    <property type="match status" value="1"/>
</dbReference>
<dbReference type="PRINTS" id="PR00344">
    <property type="entry name" value="BCTRLSENSOR"/>
</dbReference>
<gene>
    <name evidence="14" type="ORF">J3A84_00020</name>
</gene>
<dbReference type="InterPro" id="IPR036097">
    <property type="entry name" value="HisK_dim/P_sf"/>
</dbReference>
<dbReference type="GO" id="GO:0000156">
    <property type="term" value="F:phosphorelay response regulator activity"/>
    <property type="evidence" value="ECO:0007669"/>
    <property type="project" value="TreeGrafter"/>
</dbReference>
<dbReference type="Pfam" id="PF00672">
    <property type="entry name" value="HAMP"/>
    <property type="match status" value="1"/>
</dbReference>
<dbReference type="InterPro" id="IPR004358">
    <property type="entry name" value="Sig_transdc_His_kin-like_C"/>
</dbReference>
<name>A0A939H9U0_9CLOT</name>
<evidence type="ECO:0000256" key="5">
    <source>
        <dbReference type="ARBA" id="ARBA00022679"/>
    </source>
</evidence>
<dbReference type="SUPFAM" id="SSF55874">
    <property type="entry name" value="ATPase domain of HSP90 chaperone/DNA topoisomerase II/histidine kinase"/>
    <property type="match status" value="1"/>
</dbReference>
<evidence type="ECO:0000256" key="6">
    <source>
        <dbReference type="ARBA" id="ARBA00022741"/>
    </source>
</evidence>
<dbReference type="InterPro" id="IPR003661">
    <property type="entry name" value="HisK_dim/P_dom"/>
</dbReference>
<sequence>MNYKISQKLILFVSSLLILFSLIMSVSFTLMFRKNTMDYQKAEIQDRAEVIAENLSEYLDTESDTDRHGMGMGGMTMNGMRGFMPYLNVIDDIAMSDVWIVNEHEELILRGHGTDLSYKELPESANEVIEEAMQGNIYFSEGFSDLLGARTLTVGAPVLSGNQDVIAVVLLHTAITGLESVIYSGLQIFILSAMVALFLSVLLAILLSRRFVKPLKKMTTTAGRLSEGDYSAKTQVFQNDEIGDLARTLDILSERLDLASRESERLDQSRRDFISSISHELRTPVTVLRGSLEALKDKVISEPAQVEAYHEQMFTEILALQRLVDDLLSLTKLQNPDFRMQMEPLNLTEVLNDAVRSMQTLGKKKDIDLIYDNPYETLLFHGDYGRIRQMITAVLDNAIKFSPSRDQVKIDAAVSEGILRVCVTDHGKGIDEEDLEHIFERFYRHKNSDSVTGTGLGLAIVKEIAQRHDIEIEVDSIPHSDTVFTFVFRLMEDKPQ</sequence>
<dbReference type="FunFam" id="3.30.565.10:FF:000006">
    <property type="entry name" value="Sensor histidine kinase WalK"/>
    <property type="match status" value="1"/>
</dbReference>
<dbReference type="PROSITE" id="PS50109">
    <property type="entry name" value="HIS_KIN"/>
    <property type="match status" value="1"/>
</dbReference>
<keyword evidence="9" id="KW-0902">Two-component regulatory system</keyword>
<dbReference type="Gene3D" id="6.10.340.10">
    <property type="match status" value="1"/>
</dbReference>
<evidence type="ECO:0000256" key="8">
    <source>
        <dbReference type="ARBA" id="ARBA00022840"/>
    </source>
</evidence>
<dbReference type="SMART" id="SM00304">
    <property type="entry name" value="HAMP"/>
    <property type="match status" value="1"/>
</dbReference>
<dbReference type="CDD" id="cd06225">
    <property type="entry name" value="HAMP"/>
    <property type="match status" value="1"/>
</dbReference>
<dbReference type="SUPFAM" id="SSF47384">
    <property type="entry name" value="Homodimeric domain of signal transducing histidine kinase"/>
    <property type="match status" value="1"/>
</dbReference>
<dbReference type="InterPro" id="IPR050351">
    <property type="entry name" value="BphY/WalK/GraS-like"/>
</dbReference>
<evidence type="ECO:0000259" key="12">
    <source>
        <dbReference type="PROSITE" id="PS50109"/>
    </source>
</evidence>
<comment type="catalytic activity">
    <reaction evidence="1">
        <text>ATP + protein L-histidine = ADP + protein N-phospho-L-histidine.</text>
        <dbReference type="EC" id="2.7.13.3"/>
    </reaction>
</comment>
<keyword evidence="5" id="KW-0808">Transferase</keyword>
<accession>A0A939H9U0</accession>
<dbReference type="InterPro" id="IPR003660">
    <property type="entry name" value="HAMP_dom"/>
</dbReference>
<dbReference type="Proteomes" id="UP000664218">
    <property type="component" value="Unassembled WGS sequence"/>
</dbReference>
<dbReference type="Gene3D" id="1.10.287.130">
    <property type="match status" value="1"/>
</dbReference>
<evidence type="ECO:0000256" key="11">
    <source>
        <dbReference type="SAM" id="Phobius"/>
    </source>
</evidence>
<evidence type="ECO:0000256" key="1">
    <source>
        <dbReference type="ARBA" id="ARBA00000085"/>
    </source>
</evidence>
<feature type="domain" description="HAMP" evidence="13">
    <location>
        <begin position="209"/>
        <end position="261"/>
    </location>
</feature>
<keyword evidence="7" id="KW-0418">Kinase</keyword>
<keyword evidence="4" id="KW-0597">Phosphoprotein</keyword>